<accession>A0AAD4G6V0</accession>
<keyword evidence="1" id="KW-0732">Signal</keyword>
<dbReference type="AlphaFoldDB" id="A0AAD4G6V0"/>
<feature type="signal peptide" evidence="1">
    <location>
        <begin position="1"/>
        <end position="18"/>
    </location>
</feature>
<evidence type="ECO:0000256" key="1">
    <source>
        <dbReference type="SAM" id="SignalP"/>
    </source>
</evidence>
<name>A0AAD4G6V0_BOLED</name>
<evidence type="ECO:0000313" key="4">
    <source>
        <dbReference type="Proteomes" id="UP001194468"/>
    </source>
</evidence>
<evidence type="ECO:0000313" key="2">
    <source>
        <dbReference type="EMBL" id="KAF8423432.1"/>
    </source>
</evidence>
<dbReference type="EMBL" id="WHUW01000116">
    <property type="protein sequence ID" value="KAF8423467.1"/>
    <property type="molecule type" value="Genomic_DNA"/>
</dbReference>
<protein>
    <recommendedName>
        <fullName evidence="5">Secreted protein</fullName>
    </recommendedName>
</protein>
<proteinExistence type="predicted"/>
<feature type="chain" id="PRO_5042441188" description="Secreted protein" evidence="1">
    <location>
        <begin position="19"/>
        <end position="108"/>
    </location>
</feature>
<reference evidence="3" key="1">
    <citation type="submission" date="2019-10" db="EMBL/GenBank/DDBJ databases">
        <authorList>
            <consortium name="DOE Joint Genome Institute"/>
            <person name="Kuo A."/>
            <person name="Miyauchi S."/>
            <person name="Kiss E."/>
            <person name="Drula E."/>
            <person name="Kohler A."/>
            <person name="Sanchez-Garcia M."/>
            <person name="Andreopoulos B."/>
            <person name="Barry K.W."/>
            <person name="Bonito G."/>
            <person name="Buee M."/>
            <person name="Carver A."/>
            <person name="Chen C."/>
            <person name="Cichocki N."/>
            <person name="Clum A."/>
            <person name="Culley D."/>
            <person name="Crous P.W."/>
            <person name="Fauchery L."/>
            <person name="Girlanda M."/>
            <person name="Hayes R."/>
            <person name="Keri Z."/>
            <person name="LaButti K."/>
            <person name="Lipzen A."/>
            <person name="Lombard V."/>
            <person name="Magnuson J."/>
            <person name="Maillard F."/>
            <person name="Morin E."/>
            <person name="Murat C."/>
            <person name="Nolan M."/>
            <person name="Ohm R."/>
            <person name="Pangilinan J."/>
            <person name="Pereira M."/>
            <person name="Perotto S."/>
            <person name="Peter M."/>
            <person name="Riley R."/>
            <person name="Sitrit Y."/>
            <person name="Stielow B."/>
            <person name="Szollosi G."/>
            <person name="Zifcakova L."/>
            <person name="Stursova M."/>
            <person name="Spatafora J.W."/>
            <person name="Tedersoo L."/>
            <person name="Vaario L.-M."/>
            <person name="Yamada A."/>
            <person name="Yan M."/>
            <person name="Wang P."/>
            <person name="Xu J."/>
            <person name="Bruns T."/>
            <person name="Baldrian P."/>
            <person name="Vilgalys R."/>
            <person name="Henrissat B."/>
            <person name="Grigoriev I.V."/>
            <person name="Hibbett D."/>
            <person name="Nagy L.G."/>
            <person name="Martin F.M."/>
        </authorList>
    </citation>
    <scope>NUCLEOTIDE SEQUENCE</scope>
    <source>
        <strain evidence="3">BED1</strain>
    </source>
</reference>
<reference evidence="3" key="2">
    <citation type="journal article" date="2020" name="Nat. Commun.">
        <title>Large-scale genome sequencing of mycorrhizal fungi provides insights into the early evolution of symbiotic traits.</title>
        <authorList>
            <person name="Miyauchi S."/>
            <person name="Kiss E."/>
            <person name="Kuo A."/>
            <person name="Drula E."/>
            <person name="Kohler A."/>
            <person name="Sanchez-Garcia M."/>
            <person name="Morin E."/>
            <person name="Andreopoulos B."/>
            <person name="Barry K.W."/>
            <person name="Bonito G."/>
            <person name="Buee M."/>
            <person name="Carver A."/>
            <person name="Chen C."/>
            <person name="Cichocki N."/>
            <person name="Clum A."/>
            <person name="Culley D."/>
            <person name="Crous P.W."/>
            <person name="Fauchery L."/>
            <person name="Girlanda M."/>
            <person name="Hayes R.D."/>
            <person name="Keri Z."/>
            <person name="LaButti K."/>
            <person name="Lipzen A."/>
            <person name="Lombard V."/>
            <person name="Magnuson J."/>
            <person name="Maillard F."/>
            <person name="Murat C."/>
            <person name="Nolan M."/>
            <person name="Ohm R.A."/>
            <person name="Pangilinan J."/>
            <person name="Pereira M.F."/>
            <person name="Perotto S."/>
            <person name="Peter M."/>
            <person name="Pfister S."/>
            <person name="Riley R."/>
            <person name="Sitrit Y."/>
            <person name="Stielow J.B."/>
            <person name="Szollosi G."/>
            <person name="Zifcakova L."/>
            <person name="Stursova M."/>
            <person name="Spatafora J.W."/>
            <person name="Tedersoo L."/>
            <person name="Vaario L.M."/>
            <person name="Yamada A."/>
            <person name="Yan M."/>
            <person name="Wang P."/>
            <person name="Xu J."/>
            <person name="Bruns T."/>
            <person name="Baldrian P."/>
            <person name="Vilgalys R."/>
            <person name="Dunand C."/>
            <person name="Henrissat B."/>
            <person name="Grigoriev I.V."/>
            <person name="Hibbett D."/>
            <person name="Nagy L.G."/>
            <person name="Martin F.M."/>
        </authorList>
    </citation>
    <scope>NUCLEOTIDE SEQUENCE</scope>
    <source>
        <strain evidence="3">BED1</strain>
    </source>
</reference>
<evidence type="ECO:0008006" key="5">
    <source>
        <dbReference type="Google" id="ProtNLM"/>
    </source>
</evidence>
<comment type="caution">
    <text evidence="3">The sequence shown here is derived from an EMBL/GenBank/DDBJ whole genome shotgun (WGS) entry which is preliminary data.</text>
</comment>
<evidence type="ECO:0000313" key="3">
    <source>
        <dbReference type="EMBL" id="KAF8423467.1"/>
    </source>
</evidence>
<organism evidence="3 4">
    <name type="scientific">Boletus edulis BED1</name>
    <dbReference type="NCBI Taxonomy" id="1328754"/>
    <lineage>
        <taxon>Eukaryota</taxon>
        <taxon>Fungi</taxon>
        <taxon>Dikarya</taxon>
        <taxon>Basidiomycota</taxon>
        <taxon>Agaricomycotina</taxon>
        <taxon>Agaricomycetes</taxon>
        <taxon>Agaricomycetidae</taxon>
        <taxon>Boletales</taxon>
        <taxon>Boletineae</taxon>
        <taxon>Boletaceae</taxon>
        <taxon>Boletoideae</taxon>
        <taxon>Boletus</taxon>
    </lineage>
</organism>
<gene>
    <name evidence="3" type="ORF">L210DRAFT_2142170</name>
    <name evidence="2" type="ORF">L210DRAFT_638610</name>
</gene>
<keyword evidence="4" id="KW-1185">Reference proteome</keyword>
<sequence length="108" mass="11821">MLALALLFANGSMSISSAAWPNLQVRVRFERSRGRCSQRSDRLSQSSSAICIVSFRNPPMTEHPWKHLSATIFYISSIACDLLIAGSQAHLFHKSRTGIGRSAVSSPS</sequence>
<dbReference type="EMBL" id="WHUW01000116">
    <property type="protein sequence ID" value="KAF8423432.1"/>
    <property type="molecule type" value="Genomic_DNA"/>
</dbReference>
<dbReference type="Proteomes" id="UP001194468">
    <property type="component" value="Unassembled WGS sequence"/>
</dbReference>